<accession>A0A0D3K4D0</accession>
<protein>
    <submittedName>
        <fullName evidence="4">Uncharacterized protein</fullName>
    </submittedName>
</protein>
<keyword evidence="2" id="KW-0433">Leucine-rich repeat</keyword>
<dbReference type="HOGENOM" id="CLU_029751_1_0_1"/>
<evidence type="ECO:0000313" key="5">
    <source>
        <dbReference type="Proteomes" id="UP000013827"/>
    </source>
</evidence>
<evidence type="ECO:0000313" key="4">
    <source>
        <dbReference type="EnsemblProtists" id="EOD30615"/>
    </source>
</evidence>
<dbReference type="InterPro" id="IPR027038">
    <property type="entry name" value="RanGap"/>
</dbReference>
<dbReference type="GO" id="GO:0005096">
    <property type="term" value="F:GTPase activator activity"/>
    <property type="evidence" value="ECO:0007669"/>
    <property type="project" value="UniProtKB-KW"/>
</dbReference>
<dbReference type="PaxDb" id="2903-EOD30615"/>
<dbReference type="eggNOG" id="ENOG502T0Y0">
    <property type="taxonomic scope" value="Eukaryota"/>
</dbReference>
<keyword evidence="5" id="KW-1185">Reference proteome</keyword>
<organism evidence="4 5">
    <name type="scientific">Emiliania huxleyi (strain CCMP1516)</name>
    <dbReference type="NCBI Taxonomy" id="280463"/>
    <lineage>
        <taxon>Eukaryota</taxon>
        <taxon>Haptista</taxon>
        <taxon>Haptophyta</taxon>
        <taxon>Prymnesiophyceae</taxon>
        <taxon>Isochrysidales</taxon>
        <taxon>Noelaerhabdaceae</taxon>
        <taxon>Emiliania</taxon>
    </lineage>
</organism>
<reference evidence="5" key="1">
    <citation type="journal article" date="2013" name="Nature">
        <title>Pan genome of the phytoplankton Emiliania underpins its global distribution.</title>
        <authorList>
            <person name="Read B.A."/>
            <person name="Kegel J."/>
            <person name="Klute M.J."/>
            <person name="Kuo A."/>
            <person name="Lefebvre S.C."/>
            <person name="Maumus F."/>
            <person name="Mayer C."/>
            <person name="Miller J."/>
            <person name="Monier A."/>
            <person name="Salamov A."/>
            <person name="Young J."/>
            <person name="Aguilar M."/>
            <person name="Claverie J.M."/>
            <person name="Frickenhaus S."/>
            <person name="Gonzalez K."/>
            <person name="Herman E.K."/>
            <person name="Lin Y.C."/>
            <person name="Napier J."/>
            <person name="Ogata H."/>
            <person name="Sarno A.F."/>
            <person name="Shmutz J."/>
            <person name="Schroeder D."/>
            <person name="de Vargas C."/>
            <person name="Verret F."/>
            <person name="von Dassow P."/>
            <person name="Valentin K."/>
            <person name="Van de Peer Y."/>
            <person name="Wheeler G."/>
            <person name="Dacks J.B."/>
            <person name="Delwiche C.F."/>
            <person name="Dyhrman S.T."/>
            <person name="Glockner G."/>
            <person name="John U."/>
            <person name="Richards T."/>
            <person name="Worden A.Z."/>
            <person name="Zhang X."/>
            <person name="Grigoriev I.V."/>
            <person name="Allen A.E."/>
            <person name="Bidle K."/>
            <person name="Borodovsky M."/>
            <person name="Bowler C."/>
            <person name="Brownlee C."/>
            <person name="Cock J.M."/>
            <person name="Elias M."/>
            <person name="Gladyshev V.N."/>
            <person name="Groth M."/>
            <person name="Guda C."/>
            <person name="Hadaegh A."/>
            <person name="Iglesias-Rodriguez M.D."/>
            <person name="Jenkins J."/>
            <person name="Jones B.M."/>
            <person name="Lawson T."/>
            <person name="Leese F."/>
            <person name="Lindquist E."/>
            <person name="Lobanov A."/>
            <person name="Lomsadze A."/>
            <person name="Malik S.B."/>
            <person name="Marsh M.E."/>
            <person name="Mackinder L."/>
            <person name="Mock T."/>
            <person name="Mueller-Roeber B."/>
            <person name="Pagarete A."/>
            <person name="Parker M."/>
            <person name="Probert I."/>
            <person name="Quesneville H."/>
            <person name="Raines C."/>
            <person name="Rensing S.A."/>
            <person name="Riano-Pachon D.M."/>
            <person name="Richier S."/>
            <person name="Rokitta S."/>
            <person name="Shiraiwa Y."/>
            <person name="Soanes D.M."/>
            <person name="van der Giezen M."/>
            <person name="Wahlund T.M."/>
            <person name="Williams B."/>
            <person name="Wilson W."/>
            <person name="Wolfe G."/>
            <person name="Wurch L.L."/>
        </authorList>
    </citation>
    <scope>NUCLEOTIDE SEQUENCE</scope>
</reference>
<dbReference type="Pfam" id="PF13516">
    <property type="entry name" value="LRR_6"/>
    <property type="match status" value="2"/>
</dbReference>
<proteinExistence type="predicted"/>
<dbReference type="EnsemblProtists" id="EOD30615">
    <property type="protein sequence ID" value="EOD30615"/>
    <property type="gene ID" value="EMIHUDRAFT_232592"/>
</dbReference>
<evidence type="ECO:0000256" key="2">
    <source>
        <dbReference type="ARBA" id="ARBA00022614"/>
    </source>
</evidence>
<dbReference type="GO" id="GO:0006913">
    <property type="term" value="P:nucleocytoplasmic transport"/>
    <property type="evidence" value="ECO:0007669"/>
    <property type="project" value="TreeGrafter"/>
</dbReference>
<dbReference type="AlphaFoldDB" id="A0A0D3K4D0"/>
<dbReference type="GeneID" id="17275888"/>
<dbReference type="GO" id="GO:0005829">
    <property type="term" value="C:cytosol"/>
    <property type="evidence" value="ECO:0007669"/>
    <property type="project" value="TreeGrafter"/>
</dbReference>
<dbReference type="GO" id="GO:0031267">
    <property type="term" value="F:small GTPase binding"/>
    <property type="evidence" value="ECO:0007669"/>
    <property type="project" value="TreeGrafter"/>
</dbReference>
<dbReference type="InterPro" id="IPR032675">
    <property type="entry name" value="LRR_dom_sf"/>
</dbReference>
<dbReference type="Proteomes" id="UP000013827">
    <property type="component" value="Unassembled WGS sequence"/>
</dbReference>
<evidence type="ECO:0000256" key="3">
    <source>
        <dbReference type="ARBA" id="ARBA00022737"/>
    </source>
</evidence>
<dbReference type="GO" id="GO:0048471">
    <property type="term" value="C:perinuclear region of cytoplasm"/>
    <property type="evidence" value="ECO:0007669"/>
    <property type="project" value="TreeGrafter"/>
</dbReference>
<evidence type="ECO:0000256" key="1">
    <source>
        <dbReference type="ARBA" id="ARBA00022468"/>
    </source>
</evidence>
<dbReference type="InterPro" id="IPR001611">
    <property type="entry name" value="Leu-rich_rpt"/>
</dbReference>
<dbReference type="Gene3D" id="3.80.10.10">
    <property type="entry name" value="Ribonuclease Inhibitor"/>
    <property type="match status" value="1"/>
</dbReference>
<dbReference type="KEGG" id="ehx:EMIHUDRAFT_232592"/>
<dbReference type="GO" id="GO:0005634">
    <property type="term" value="C:nucleus"/>
    <property type="evidence" value="ECO:0007669"/>
    <property type="project" value="TreeGrafter"/>
</dbReference>
<dbReference type="RefSeq" id="XP_005783044.1">
    <property type="nucleotide sequence ID" value="XM_005782987.1"/>
</dbReference>
<keyword evidence="1" id="KW-0343">GTPase activation</keyword>
<dbReference type="SMART" id="SM00368">
    <property type="entry name" value="LRR_RI"/>
    <property type="match status" value="3"/>
</dbReference>
<dbReference type="SUPFAM" id="SSF52047">
    <property type="entry name" value="RNI-like"/>
    <property type="match status" value="1"/>
</dbReference>
<reference evidence="4" key="2">
    <citation type="submission" date="2024-10" db="UniProtKB">
        <authorList>
            <consortium name="EnsemblProtists"/>
        </authorList>
    </citation>
    <scope>IDENTIFICATION</scope>
</reference>
<name>A0A0D3K4D0_EMIH1</name>
<keyword evidence="3" id="KW-0677">Repeat</keyword>
<dbReference type="PANTHER" id="PTHR24113">
    <property type="entry name" value="RAN GTPASE-ACTIVATING PROTEIN 1"/>
    <property type="match status" value="1"/>
</dbReference>
<sequence length="427" mass="45658">MGGCCEKSRGTAAVRVGWDELGGAELEPVLLSGAIALLDAHWLIRLAGAGGVPHPRQCLPPEAFLSADEVATSAIRGLPIVCVSHAWCTPHHPDPDGESLRALARTLKLLEAQSSQHCSPCRHAVFYDFCSLHQRCRDSGGEPLLAGGSGWYPSEEALHRRALCHISALYSHPQTWVFLLNTKASAETFLSRGWCYCEALWAMSGKRPGMVLDISRDSGAAADWFDFVDECRTLSCRAAPVTPDVFAAQLEEKCFSHGEDRPLVARLYRIGFEARFAGLTRLEYHGLGWGAAEAKTLAATLASGAAPRLRFLSLDGNVLGCAGTASIAEAMPWVPLQELRLGANCIRDDGAKALAAALPKALSLTRLYLGANAIGDDGAMTLAAALLQAASLQELYIDLDLAHAPGALALQSACTAHGVCLRRRLRE</sequence>
<dbReference type="PANTHER" id="PTHR24113:SF12">
    <property type="entry name" value="RAN GTPASE-ACTIVATING PROTEIN 1"/>
    <property type="match status" value="1"/>
</dbReference>